<feature type="transmembrane region" description="Helical" evidence="1">
    <location>
        <begin position="255"/>
        <end position="277"/>
    </location>
</feature>
<feature type="transmembrane region" description="Helical" evidence="1">
    <location>
        <begin position="48"/>
        <end position="69"/>
    </location>
</feature>
<sequence length="305" mass="33660">MGNGYCLSLLSLCPAGLGPSSAQSGGQQVQGIMGESFKFPIPVFNTGSLSYGNLGNIVMVVGGTAALNLKENFRDRLQWDKQTGFFTITELKLQDEGQYKVDNSDGQKILTTFQLTVYSRFSFSLQYLLLSKPTVDTQNCSVLCSVENDRDVTLSWTREKEILNKTSSPHLKTTLSLRLDIEKHPETYYCEAKNPVSSERLRVDSEEHCAPTAGGHLDFSAKSDTVIIIFCVMLMLRDLFLIHCIGTDDSKRSSIVAGSVIGALLALGILAGVAYCLKKKPSPRAEGRYYRCKFHSIMHICVLCD</sequence>
<keyword evidence="1" id="KW-0812">Transmembrane</keyword>
<evidence type="ECO:0000256" key="1">
    <source>
        <dbReference type="SAM" id="Phobius"/>
    </source>
</evidence>
<dbReference type="Proteomes" id="UP000694397">
    <property type="component" value="Chromosome 16"/>
</dbReference>
<feature type="transmembrane region" description="Helical" evidence="1">
    <location>
        <begin position="225"/>
        <end position="243"/>
    </location>
</feature>
<dbReference type="GeneTree" id="ENSGT00980000198730"/>
<dbReference type="InterPro" id="IPR007110">
    <property type="entry name" value="Ig-like_dom"/>
</dbReference>
<gene>
    <name evidence="4" type="primary">LOC114912439</name>
</gene>
<accession>A0A8C9VKT4</accession>
<dbReference type="PANTHER" id="PTHR21063:SF4">
    <property type="entry name" value="CD48 ANTIGEN-RELATED"/>
    <property type="match status" value="1"/>
</dbReference>
<evidence type="ECO:0000313" key="5">
    <source>
        <dbReference type="Proteomes" id="UP000694397"/>
    </source>
</evidence>
<dbReference type="InterPro" id="IPR013783">
    <property type="entry name" value="Ig-like_fold"/>
</dbReference>
<organism evidence="4 5">
    <name type="scientific">Scleropages formosus</name>
    <name type="common">Asian bonytongue</name>
    <name type="synonym">Osteoglossum formosum</name>
    <dbReference type="NCBI Taxonomy" id="113540"/>
    <lineage>
        <taxon>Eukaryota</taxon>
        <taxon>Metazoa</taxon>
        <taxon>Chordata</taxon>
        <taxon>Craniata</taxon>
        <taxon>Vertebrata</taxon>
        <taxon>Euteleostomi</taxon>
        <taxon>Actinopterygii</taxon>
        <taxon>Neopterygii</taxon>
        <taxon>Teleostei</taxon>
        <taxon>Osteoglossocephala</taxon>
        <taxon>Osteoglossomorpha</taxon>
        <taxon>Osteoglossiformes</taxon>
        <taxon>Osteoglossidae</taxon>
        <taxon>Scleropages</taxon>
    </lineage>
</organism>
<reference evidence="4 5" key="1">
    <citation type="submission" date="2019-04" db="EMBL/GenBank/DDBJ databases">
        <authorList>
            <consortium name="Wellcome Sanger Institute Data Sharing"/>
        </authorList>
    </citation>
    <scope>NUCLEOTIDE SEQUENCE [LARGE SCALE GENOMIC DNA]</scope>
</reference>
<keyword evidence="5" id="KW-1185">Reference proteome</keyword>
<feature type="chain" id="PRO_5034056815" description="Ig-like domain-containing protein" evidence="2">
    <location>
        <begin position="23"/>
        <end position="305"/>
    </location>
</feature>
<feature type="domain" description="Ig-like" evidence="3">
    <location>
        <begin position="141"/>
        <end position="202"/>
    </location>
</feature>
<dbReference type="PROSITE" id="PS50835">
    <property type="entry name" value="IG_LIKE"/>
    <property type="match status" value="1"/>
</dbReference>
<name>A0A8C9VKT4_SCLFO</name>
<evidence type="ECO:0000259" key="3">
    <source>
        <dbReference type="PROSITE" id="PS50835"/>
    </source>
</evidence>
<dbReference type="AlphaFoldDB" id="A0A8C9VKT4"/>
<reference evidence="4" key="2">
    <citation type="submission" date="2025-08" db="UniProtKB">
        <authorList>
            <consortium name="Ensembl"/>
        </authorList>
    </citation>
    <scope>IDENTIFICATION</scope>
</reference>
<feature type="signal peptide" evidence="2">
    <location>
        <begin position="1"/>
        <end position="22"/>
    </location>
</feature>
<keyword evidence="1" id="KW-1133">Transmembrane helix</keyword>
<protein>
    <recommendedName>
        <fullName evidence="3">Ig-like domain-containing protein</fullName>
    </recommendedName>
</protein>
<evidence type="ECO:0000256" key="2">
    <source>
        <dbReference type="SAM" id="SignalP"/>
    </source>
</evidence>
<dbReference type="PANTHER" id="PTHR21063">
    <property type="entry name" value="LFA-3"/>
    <property type="match status" value="1"/>
</dbReference>
<dbReference type="SUPFAM" id="SSF48726">
    <property type="entry name" value="Immunoglobulin"/>
    <property type="match status" value="1"/>
</dbReference>
<evidence type="ECO:0000313" key="4">
    <source>
        <dbReference type="Ensembl" id="ENSSFOP00015060450.1"/>
    </source>
</evidence>
<reference evidence="4" key="3">
    <citation type="submission" date="2025-09" db="UniProtKB">
        <authorList>
            <consortium name="Ensembl"/>
        </authorList>
    </citation>
    <scope>IDENTIFICATION</scope>
</reference>
<dbReference type="OrthoDB" id="9835793at2759"/>
<dbReference type="Gene3D" id="2.60.40.10">
    <property type="entry name" value="Immunoglobulins"/>
    <property type="match status" value="2"/>
</dbReference>
<dbReference type="Ensembl" id="ENSSFOT00015075988.1">
    <property type="protein sequence ID" value="ENSSFOP00015060450.1"/>
    <property type="gene ID" value="ENSSFOG00015029325.1"/>
</dbReference>
<keyword evidence="1" id="KW-0472">Membrane</keyword>
<dbReference type="InterPro" id="IPR036179">
    <property type="entry name" value="Ig-like_dom_sf"/>
</dbReference>
<keyword evidence="2" id="KW-0732">Signal</keyword>
<proteinExistence type="predicted"/>